<feature type="domain" description="FlgD/Vpr Ig-like" evidence="2">
    <location>
        <begin position="515"/>
        <end position="578"/>
    </location>
</feature>
<dbReference type="Proteomes" id="UP000697710">
    <property type="component" value="Unassembled WGS sequence"/>
</dbReference>
<proteinExistence type="predicted"/>
<sequence length="591" mass="64079">MHKTCRRLTLTLLGLAAAGTVAQASSHREAPAISQDPSGDNTDTYFFVSPNNPDNVVLVGCWWPLEEPSGGPNWYRFGEDMDYVFNIDNDGDSREDLTFSFRFHDRIQNPNTFLYATNTIDALDDPDWNFRQSYDVVRWVGAFGKATELGTDLVVPPVNIGPRTTPNYDSLVEGAFYSLDDGVRVFAGQRDDPFFVDLGGVFDLLGFRTIPGNVGDGVDNLAGFNCQAIVLEVPISMLTKDGSNPMDPDDPAAIIGMWASTRRDSNDGRALSRTKQISRLGMPLVNEVVLPLGQKDRFNASRPFNDAQFASYVLDPELARAINALYGVSVPPAPRCDLVAAFLTGIPGLNQPPDVRPAEMIRLNVTIKPDGEDSRFGVLAGDLDGFPNGRRLFDDVVDIEERVVAGVIYPAFCDPSYVPDPLAAQLGDGVDRNDVDFRADFPYLASPHQGWDHDHQRIEPSHPPMATPPAHDMETLLSGAVSRGDTWGPRDVASDASTALAFGLGASSPNPAPAGSKISFQLPQTTAVSLAIFDVGGRKVRTLVEGTLDAGAHTASWDGKDDAGRSVESGVYLYKLSTPESSAQRKLVVMQ</sequence>
<organism evidence="3 4">
    <name type="scientific">Eiseniibacteriota bacterium</name>
    <dbReference type="NCBI Taxonomy" id="2212470"/>
    <lineage>
        <taxon>Bacteria</taxon>
        <taxon>Candidatus Eiseniibacteriota</taxon>
    </lineage>
</organism>
<dbReference type="NCBIfam" id="TIGR04183">
    <property type="entry name" value="Por_Secre_tail"/>
    <property type="match status" value="1"/>
</dbReference>
<dbReference type="InterPro" id="IPR025566">
    <property type="entry name" value="DUF4331"/>
</dbReference>
<feature type="chain" id="PRO_5038132853" evidence="1">
    <location>
        <begin position="25"/>
        <end position="591"/>
    </location>
</feature>
<feature type="signal peptide" evidence="1">
    <location>
        <begin position="1"/>
        <end position="24"/>
    </location>
</feature>
<evidence type="ECO:0000313" key="3">
    <source>
        <dbReference type="EMBL" id="MCA9728601.1"/>
    </source>
</evidence>
<comment type="caution">
    <text evidence="3">The sequence shown here is derived from an EMBL/GenBank/DDBJ whole genome shotgun (WGS) entry which is preliminary data.</text>
</comment>
<gene>
    <name evidence="3" type="ORF">KC729_13010</name>
</gene>
<dbReference type="Pfam" id="PF13860">
    <property type="entry name" value="FlgD_ig"/>
    <property type="match status" value="1"/>
</dbReference>
<name>A0A956M2F6_UNCEI</name>
<keyword evidence="1" id="KW-0732">Signal</keyword>
<dbReference type="Gene3D" id="2.60.40.4070">
    <property type="match status" value="1"/>
</dbReference>
<dbReference type="EMBL" id="JAGQHR010000427">
    <property type="protein sequence ID" value="MCA9728601.1"/>
    <property type="molecule type" value="Genomic_DNA"/>
</dbReference>
<reference evidence="3" key="1">
    <citation type="submission" date="2020-04" db="EMBL/GenBank/DDBJ databases">
        <authorList>
            <person name="Zhang T."/>
        </authorList>
    </citation>
    <scope>NUCLEOTIDE SEQUENCE</scope>
    <source>
        <strain evidence="3">HKST-UBA01</strain>
    </source>
</reference>
<dbReference type="AlphaFoldDB" id="A0A956M2F6"/>
<accession>A0A956M2F6</accession>
<evidence type="ECO:0000259" key="2">
    <source>
        <dbReference type="Pfam" id="PF13860"/>
    </source>
</evidence>
<reference evidence="3" key="2">
    <citation type="journal article" date="2021" name="Microbiome">
        <title>Successional dynamics and alternative stable states in a saline activated sludge microbial community over 9 years.</title>
        <authorList>
            <person name="Wang Y."/>
            <person name="Ye J."/>
            <person name="Ju F."/>
            <person name="Liu L."/>
            <person name="Boyd J.A."/>
            <person name="Deng Y."/>
            <person name="Parks D.H."/>
            <person name="Jiang X."/>
            <person name="Yin X."/>
            <person name="Woodcroft B.J."/>
            <person name="Tyson G.W."/>
            <person name="Hugenholtz P."/>
            <person name="Polz M.F."/>
            <person name="Zhang T."/>
        </authorList>
    </citation>
    <scope>NUCLEOTIDE SEQUENCE</scope>
    <source>
        <strain evidence="3">HKST-UBA01</strain>
    </source>
</reference>
<dbReference type="InterPro" id="IPR025965">
    <property type="entry name" value="FlgD/Vpr_Ig-like"/>
</dbReference>
<evidence type="ECO:0000256" key="1">
    <source>
        <dbReference type="SAM" id="SignalP"/>
    </source>
</evidence>
<dbReference type="Pfam" id="PF14224">
    <property type="entry name" value="DUF4331"/>
    <property type="match status" value="1"/>
</dbReference>
<dbReference type="InterPro" id="IPR026444">
    <property type="entry name" value="Secre_tail"/>
</dbReference>
<protein>
    <submittedName>
        <fullName evidence="3">DUF4331 family protein</fullName>
    </submittedName>
</protein>
<evidence type="ECO:0000313" key="4">
    <source>
        <dbReference type="Proteomes" id="UP000697710"/>
    </source>
</evidence>